<dbReference type="EMBL" id="LT559118">
    <property type="protein sequence ID" value="SBO96814.1"/>
    <property type="molecule type" value="Genomic_DNA"/>
</dbReference>
<sequence length="224" mass="22661">MGRGGRHGGSPFDVVGPGRLRAAAASIHPDPRSTSTVIWLTAAPELRCGWADHSASRHAGGDRAGQLPDAGIAAGRAEVGGRGGVAEREPVGGIGEGHGAAEAVMAGRRATGTGLEHLEAPAEVLLDRHGRGTEHDVRPCDPRDGEVPQCVRGERGRQPGVEAGEAAGVGVAVRGDDRHATQGGIAGQGEGVLGPAPRAQVHHAFAGSVDATVRRSVLRCPGGF</sequence>
<dbReference type="AlphaFoldDB" id="A0A1M4EDF3"/>
<gene>
    <name evidence="2" type="ORF">BN4615_P6330</name>
</gene>
<reference evidence="2" key="1">
    <citation type="submission" date="2016-04" db="EMBL/GenBank/DDBJ databases">
        <authorList>
            <person name="Evans L.H."/>
            <person name="Alamgir A."/>
            <person name="Owens N."/>
            <person name="Weber N.D."/>
            <person name="Virtaneva K."/>
            <person name="Barbian K."/>
            <person name="Babar A."/>
            <person name="Rosenke K."/>
        </authorList>
    </citation>
    <scope>NUCLEOTIDE SEQUENCE</scope>
    <source>
        <strain evidence="2">Nono1</strain>
    </source>
</reference>
<organism evidence="2">
    <name type="scientific">Nonomuraea gerenzanensis</name>
    <dbReference type="NCBI Taxonomy" id="93944"/>
    <lineage>
        <taxon>Bacteria</taxon>
        <taxon>Bacillati</taxon>
        <taxon>Actinomycetota</taxon>
        <taxon>Actinomycetes</taxon>
        <taxon>Streptosporangiales</taxon>
        <taxon>Streptosporangiaceae</taxon>
        <taxon>Nonomuraea</taxon>
    </lineage>
</organism>
<name>A0A1M4EDF3_9ACTN</name>
<accession>A0A1M4EDF3</accession>
<evidence type="ECO:0000313" key="2">
    <source>
        <dbReference type="EMBL" id="SBO96814.1"/>
    </source>
</evidence>
<proteinExistence type="predicted"/>
<feature type="region of interest" description="Disordered" evidence="1">
    <location>
        <begin position="132"/>
        <end position="157"/>
    </location>
</feature>
<evidence type="ECO:0000256" key="1">
    <source>
        <dbReference type="SAM" id="MobiDB-lite"/>
    </source>
</evidence>
<protein>
    <submittedName>
        <fullName evidence="2">Uncharacterized protein</fullName>
    </submittedName>
</protein>